<evidence type="ECO:0000313" key="4">
    <source>
        <dbReference type="Proteomes" id="UP001240984"/>
    </source>
</evidence>
<comment type="caution">
    <text evidence="3">The sequence shown here is derived from an EMBL/GenBank/DDBJ whole genome shotgun (WGS) entry which is preliminary data.</text>
</comment>
<keyword evidence="2" id="KW-0472">Membrane</keyword>
<name>A0ABT9N210_9ACTN</name>
<keyword evidence="4" id="KW-1185">Reference proteome</keyword>
<organism evidence="3 4">
    <name type="scientific">Catenuloplanes nepalensis</name>
    <dbReference type="NCBI Taxonomy" id="587533"/>
    <lineage>
        <taxon>Bacteria</taxon>
        <taxon>Bacillati</taxon>
        <taxon>Actinomycetota</taxon>
        <taxon>Actinomycetes</taxon>
        <taxon>Micromonosporales</taxon>
        <taxon>Micromonosporaceae</taxon>
        <taxon>Catenuloplanes</taxon>
    </lineage>
</organism>
<feature type="region of interest" description="Disordered" evidence="1">
    <location>
        <begin position="1"/>
        <end position="22"/>
    </location>
</feature>
<evidence type="ECO:0008006" key="5">
    <source>
        <dbReference type="Google" id="ProtNLM"/>
    </source>
</evidence>
<dbReference type="EMBL" id="JAUSRA010000001">
    <property type="protein sequence ID" value="MDP9797742.1"/>
    <property type="molecule type" value="Genomic_DNA"/>
</dbReference>
<dbReference type="InterPro" id="IPR025339">
    <property type="entry name" value="DUF4245"/>
</dbReference>
<evidence type="ECO:0000256" key="1">
    <source>
        <dbReference type="SAM" id="MobiDB-lite"/>
    </source>
</evidence>
<proteinExistence type="predicted"/>
<evidence type="ECO:0000313" key="3">
    <source>
        <dbReference type="EMBL" id="MDP9797742.1"/>
    </source>
</evidence>
<reference evidence="3 4" key="1">
    <citation type="submission" date="2023-07" db="EMBL/GenBank/DDBJ databases">
        <title>Sequencing the genomes of 1000 actinobacteria strains.</title>
        <authorList>
            <person name="Klenk H.-P."/>
        </authorList>
    </citation>
    <scope>NUCLEOTIDE SEQUENCE [LARGE SCALE GENOMIC DNA]</scope>
    <source>
        <strain evidence="3 4">DSM 44710</strain>
    </source>
</reference>
<dbReference type="Pfam" id="PF14030">
    <property type="entry name" value="DUF4245"/>
    <property type="match status" value="1"/>
</dbReference>
<protein>
    <recommendedName>
        <fullName evidence="5">DUF4245 domain-containing protein</fullName>
    </recommendedName>
</protein>
<gene>
    <name evidence="3" type="ORF">J2S43_006254</name>
</gene>
<sequence>MDADQNSSSPAEPAPAPAAAAAPAAAPAAVAPAAPAARRERNWKDMVLSLAAIMVPLALMVGYYQFFLDGADPIARDTAPSIQSARASGAFPVLAPAGLSEDWSPTTSSFGTVEGGKSLRIGYVSPSGGAVLLVESSVPAEVLLPAELTTSARPGEQLTIDGQQWQSYSARAAETALVLLTPDRTIVIVGTAEDAELRELADSLA</sequence>
<accession>A0ABT9N210</accession>
<dbReference type="RefSeq" id="WP_306835117.1">
    <property type="nucleotide sequence ID" value="NZ_JAUSRA010000001.1"/>
</dbReference>
<dbReference type="Proteomes" id="UP001240984">
    <property type="component" value="Unassembled WGS sequence"/>
</dbReference>
<keyword evidence="2" id="KW-1133">Transmembrane helix</keyword>
<feature type="transmembrane region" description="Helical" evidence="2">
    <location>
        <begin position="47"/>
        <end position="66"/>
    </location>
</feature>
<keyword evidence="2" id="KW-0812">Transmembrane</keyword>
<evidence type="ECO:0000256" key="2">
    <source>
        <dbReference type="SAM" id="Phobius"/>
    </source>
</evidence>